<dbReference type="SMART" id="SM00507">
    <property type="entry name" value="HNHc"/>
    <property type="match status" value="1"/>
</dbReference>
<sequence>MFDRIEPMSDGGECFDGHLGVEPGGRRVLPAGLAEMSPGPALAVAVASVDRAACNGWELEELLKAQRRLVCWSEAECLTTVNELAHAVPGMPDLPAERSATPDPFTPEVLEPLLGWTGHHAHWVMAMATALPRLPRVREALASGGLEITEARVIVDRITDAKPDLWDIIENALFPKVLDLRGGLLRAKVEAEVVKADPEAAAKRHKAKRSARDVAIWPAVDGVADLSIRGLSADQAAEAFGYVDAVARAVKSTGDSRTLGQLRADVAASLLTGTADITDCPAPDHTEQNQADRDATNGDAQCGHAEQSDTEQSDTEQSDTEQSDTEQSDTEQSDTEQGSARQDAGAGDAAGQGRGPCAIHRFPDHDLHHGWCECGDCSPAPVTRCTVCGSAASGTPIHDTTAHDAAEHNAAEHHAGGENAAAANKAAPTVGAPAAGHIPHQSRRPDGPTDPPPGGRTTPPQAAAPTPPPLPWCSSQPSWGAIRTRAKVQLNVPLTTLMGLSAQPGELGGFGPVITEVARLIVANHLDNPEARFSVGVTHPVTGRLLHLHPIPVRFLRGLQAELVHARDPRCVWTTCRRPAATCHLDHNTEHKEGGETSVDNIAPLCPRHHKAKTERDWKLQQTGPGEHRLTDPHGRQYRSRTPSLTDPVPADLASTAPTAPMEMASAVDDLPPF</sequence>
<dbReference type="STRING" id="117157.SAMN04489717_4255"/>
<feature type="domain" description="HNH nuclease" evidence="2">
    <location>
        <begin position="559"/>
        <end position="611"/>
    </location>
</feature>
<gene>
    <name evidence="3" type="ORF">SAMN04489717_4255</name>
</gene>
<evidence type="ECO:0000259" key="2">
    <source>
        <dbReference type="SMART" id="SM00507"/>
    </source>
</evidence>
<keyword evidence="3" id="KW-0255">Endonuclease</keyword>
<dbReference type="EMBL" id="LT629732">
    <property type="protein sequence ID" value="SDS89523.1"/>
    <property type="molecule type" value="Genomic_DNA"/>
</dbReference>
<dbReference type="AlphaFoldDB" id="A0A1H1VXP4"/>
<evidence type="ECO:0000313" key="4">
    <source>
        <dbReference type="Proteomes" id="UP000198983"/>
    </source>
</evidence>
<feature type="compositionally biased region" description="Low complexity" evidence="1">
    <location>
        <begin position="455"/>
        <end position="464"/>
    </location>
</feature>
<evidence type="ECO:0000313" key="3">
    <source>
        <dbReference type="EMBL" id="SDS89523.1"/>
    </source>
</evidence>
<name>A0A1H1VXP4_9ACTN</name>
<evidence type="ECO:0000256" key="1">
    <source>
        <dbReference type="SAM" id="MobiDB-lite"/>
    </source>
</evidence>
<feature type="region of interest" description="Disordered" evidence="1">
    <location>
        <begin position="276"/>
        <end position="355"/>
    </location>
</feature>
<organism evidence="3 4">
    <name type="scientific">Actinopolymorpha singaporensis</name>
    <dbReference type="NCBI Taxonomy" id="117157"/>
    <lineage>
        <taxon>Bacteria</taxon>
        <taxon>Bacillati</taxon>
        <taxon>Actinomycetota</taxon>
        <taxon>Actinomycetes</taxon>
        <taxon>Propionibacteriales</taxon>
        <taxon>Actinopolymorphaceae</taxon>
        <taxon>Actinopolymorpha</taxon>
    </lineage>
</organism>
<reference evidence="3 4" key="1">
    <citation type="submission" date="2016-10" db="EMBL/GenBank/DDBJ databases">
        <authorList>
            <person name="de Groot N.N."/>
        </authorList>
    </citation>
    <scope>NUCLEOTIDE SEQUENCE [LARGE SCALE GENOMIC DNA]</scope>
    <source>
        <strain evidence="3 4">DSM 22024</strain>
    </source>
</reference>
<feature type="compositionally biased region" description="Acidic residues" evidence="1">
    <location>
        <begin position="308"/>
        <end position="334"/>
    </location>
</feature>
<accession>A0A1H1VXP4</accession>
<protein>
    <submittedName>
        <fullName evidence="3">5-methylcytosine-specific restriction endonuclease McrA</fullName>
    </submittedName>
</protein>
<proteinExistence type="predicted"/>
<dbReference type="GO" id="GO:0008270">
    <property type="term" value="F:zinc ion binding"/>
    <property type="evidence" value="ECO:0007669"/>
    <property type="project" value="InterPro"/>
</dbReference>
<dbReference type="GO" id="GO:0004519">
    <property type="term" value="F:endonuclease activity"/>
    <property type="evidence" value="ECO:0007669"/>
    <property type="project" value="UniProtKB-KW"/>
</dbReference>
<keyword evidence="3" id="KW-0378">Hydrolase</keyword>
<feature type="region of interest" description="Disordered" evidence="1">
    <location>
        <begin position="610"/>
        <end position="674"/>
    </location>
</feature>
<feature type="compositionally biased region" description="Low complexity" evidence="1">
    <location>
        <begin position="417"/>
        <end position="437"/>
    </location>
</feature>
<dbReference type="Pfam" id="PF01844">
    <property type="entry name" value="HNH"/>
    <property type="match status" value="1"/>
</dbReference>
<dbReference type="Proteomes" id="UP000198983">
    <property type="component" value="Chromosome I"/>
</dbReference>
<keyword evidence="4" id="KW-1185">Reference proteome</keyword>
<dbReference type="GO" id="GO:0003676">
    <property type="term" value="F:nucleic acid binding"/>
    <property type="evidence" value="ECO:0007669"/>
    <property type="project" value="InterPro"/>
</dbReference>
<feature type="compositionally biased region" description="Basic and acidic residues" evidence="1">
    <location>
        <begin position="282"/>
        <end position="296"/>
    </location>
</feature>
<dbReference type="CDD" id="cd00085">
    <property type="entry name" value="HNHc"/>
    <property type="match status" value="1"/>
</dbReference>
<feature type="compositionally biased region" description="Basic and acidic residues" evidence="1">
    <location>
        <begin position="626"/>
        <end position="635"/>
    </location>
</feature>
<dbReference type="Gene3D" id="1.10.30.50">
    <property type="match status" value="1"/>
</dbReference>
<dbReference type="InterPro" id="IPR003615">
    <property type="entry name" value="HNH_nuc"/>
</dbReference>
<dbReference type="InterPro" id="IPR002711">
    <property type="entry name" value="HNH"/>
</dbReference>
<feature type="region of interest" description="Disordered" evidence="1">
    <location>
        <begin position="408"/>
        <end position="477"/>
    </location>
</feature>
<keyword evidence="3" id="KW-0540">Nuclease</keyword>